<comment type="caution">
    <text evidence="1">The sequence shown here is derived from an EMBL/GenBank/DDBJ whole genome shotgun (WGS) entry which is preliminary data.</text>
</comment>
<sequence length="82" mass="9821">MRRIRPVARRFPLDHPPDDRREWEGVPLEERLRAVWEMALFWAEVEREEARRRGEEVALSTDRLLPVARKRALGPGRPREEP</sequence>
<accession>A0A4Q9B4L5</accession>
<reference evidence="1 2" key="1">
    <citation type="submission" date="2019-02" db="EMBL/GenBank/DDBJ databases">
        <title>Thermus sp. a novel from hot spring.</title>
        <authorList>
            <person name="Zhao Z."/>
        </authorList>
    </citation>
    <scope>NUCLEOTIDE SEQUENCE [LARGE SCALE GENOMIC DNA]</scope>
    <source>
        <strain evidence="1 2">CFH 72773T</strain>
    </source>
</reference>
<gene>
    <name evidence="1" type="ORF">ETP66_05860</name>
</gene>
<dbReference type="OrthoDB" id="26451at2"/>
<proteinExistence type="predicted"/>
<evidence type="ECO:0000313" key="1">
    <source>
        <dbReference type="EMBL" id="TBH20596.1"/>
    </source>
</evidence>
<keyword evidence="2" id="KW-1185">Reference proteome</keyword>
<dbReference type="RefSeq" id="WP_130841502.1">
    <property type="nucleotide sequence ID" value="NZ_SIJL01000006.1"/>
</dbReference>
<dbReference type="Proteomes" id="UP000292858">
    <property type="component" value="Unassembled WGS sequence"/>
</dbReference>
<organism evidence="1 2">
    <name type="scientific">Thermus thermamylovorans</name>
    <dbReference type="NCBI Taxonomy" id="2509362"/>
    <lineage>
        <taxon>Bacteria</taxon>
        <taxon>Thermotogati</taxon>
        <taxon>Deinococcota</taxon>
        <taxon>Deinococci</taxon>
        <taxon>Thermales</taxon>
        <taxon>Thermaceae</taxon>
        <taxon>Thermus</taxon>
    </lineage>
</organism>
<dbReference type="EMBL" id="SIJL01000006">
    <property type="protein sequence ID" value="TBH20596.1"/>
    <property type="molecule type" value="Genomic_DNA"/>
</dbReference>
<dbReference type="AlphaFoldDB" id="A0A4Q9B4L5"/>
<evidence type="ECO:0000313" key="2">
    <source>
        <dbReference type="Proteomes" id="UP000292858"/>
    </source>
</evidence>
<name>A0A4Q9B4L5_9DEIN</name>
<protein>
    <submittedName>
        <fullName evidence="1">Uncharacterized protein</fullName>
    </submittedName>
</protein>